<organism evidence="6 7">
    <name type="scientific">Daphnia magna</name>
    <dbReference type="NCBI Taxonomy" id="35525"/>
    <lineage>
        <taxon>Eukaryota</taxon>
        <taxon>Metazoa</taxon>
        <taxon>Ecdysozoa</taxon>
        <taxon>Arthropoda</taxon>
        <taxon>Crustacea</taxon>
        <taxon>Branchiopoda</taxon>
        <taxon>Diplostraca</taxon>
        <taxon>Cladocera</taxon>
        <taxon>Anomopoda</taxon>
        <taxon>Daphniidae</taxon>
        <taxon>Daphnia</taxon>
    </lineage>
</organism>
<evidence type="ECO:0000259" key="5">
    <source>
        <dbReference type="Pfam" id="PF14679"/>
    </source>
</evidence>
<dbReference type="PANTHER" id="PTHR21818:SF0">
    <property type="entry name" value="FANCONI ANEMIA GROUP I PROTEIN"/>
    <property type="match status" value="1"/>
</dbReference>
<gene>
    <name evidence="6" type="ORF">OUZ56_007697</name>
</gene>
<feature type="region of interest" description="Disordered" evidence="1">
    <location>
        <begin position="677"/>
        <end position="699"/>
    </location>
</feature>
<dbReference type="Pfam" id="PF14677">
    <property type="entry name" value="FANCI_S3"/>
    <property type="match status" value="1"/>
</dbReference>
<dbReference type="Pfam" id="PF14679">
    <property type="entry name" value="FANCI_HD1"/>
    <property type="match status" value="1"/>
</dbReference>
<comment type="caution">
    <text evidence="6">The sequence shown here is derived from an EMBL/GenBank/DDBJ whole genome shotgun (WGS) entry which is preliminary data.</text>
</comment>
<dbReference type="InterPro" id="IPR029315">
    <property type="entry name" value="FANCI_S2"/>
</dbReference>
<dbReference type="InterPro" id="IPR029308">
    <property type="entry name" value="FANCI_S1"/>
</dbReference>
<name>A0ABR0AAQ6_9CRUS</name>
<feature type="domain" description="FANCI helical" evidence="5">
    <location>
        <begin position="224"/>
        <end position="307"/>
    </location>
</feature>
<dbReference type="Proteomes" id="UP001234178">
    <property type="component" value="Unassembled WGS sequence"/>
</dbReference>
<evidence type="ECO:0000259" key="3">
    <source>
        <dbReference type="Pfam" id="PF14676"/>
    </source>
</evidence>
<dbReference type="InterPro" id="IPR026171">
    <property type="entry name" value="FANCI"/>
</dbReference>
<dbReference type="PANTHER" id="PTHR21818">
    <property type="entry name" value="BC025462 PROTEIN"/>
    <property type="match status" value="1"/>
</dbReference>
<feature type="domain" description="FANCI solenoid 3" evidence="4">
    <location>
        <begin position="714"/>
        <end position="930"/>
    </location>
</feature>
<dbReference type="Pfam" id="PF14676">
    <property type="entry name" value="FANCI_S2"/>
    <property type="match status" value="1"/>
</dbReference>
<evidence type="ECO:0000259" key="2">
    <source>
        <dbReference type="Pfam" id="PF14675"/>
    </source>
</evidence>
<evidence type="ECO:0000313" key="6">
    <source>
        <dbReference type="EMBL" id="KAK4022218.1"/>
    </source>
</evidence>
<evidence type="ECO:0000256" key="1">
    <source>
        <dbReference type="SAM" id="MobiDB-lite"/>
    </source>
</evidence>
<dbReference type="Pfam" id="PF14675">
    <property type="entry name" value="FANCI_S1"/>
    <property type="match status" value="1"/>
</dbReference>
<evidence type="ECO:0008006" key="8">
    <source>
        <dbReference type="Google" id="ProtNLM"/>
    </source>
</evidence>
<dbReference type="InterPro" id="IPR029313">
    <property type="entry name" value="FANCI_S3"/>
</dbReference>
<protein>
    <recommendedName>
        <fullName evidence="8">Fanconi anemia group I protein</fullName>
    </recommendedName>
</protein>
<reference evidence="6 7" key="1">
    <citation type="journal article" date="2023" name="Nucleic Acids Res.">
        <title>The hologenome of Daphnia magna reveals possible DNA methylation and microbiome-mediated evolution of the host genome.</title>
        <authorList>
            <person name="Chaturvedi A."/>
            <person name="Li X."/>
            <person name="Dhandapani V."/>
            <person name="Marshall H."/>
            <person name="Kissane S."/>
            <person name="Cuenca-Cambronero M."/>
            <person name="Asole G."/>
            <person name="Calvet F."/>
            <person name="Ruiz-Romero M."/>
            <person name="Marangio P."/>
            <person name="Guigo R."/>
            <person name="Rago D."/>
            <person name="Mirbahai L."/>
            <person name="Eastwood N."/>
            <person name="Colbourne J.K."/>
            <person name="Zhou J."/>
            <person name="Mallon E."/>
            <person name="Orsini L."/>
        </authorList>
    </citation>
    <scope>NUCLEOTIDE SEQUENCE [LARGE SCALE GENOMIC DNA]</scope>
    <source>
        <strain evidence="6">LRV0_1</strain>
    </source>
</reference>
<evidence type="ECO:0000259" key="4">
    <source>
        <dbReference type="Pfam" id="PF14677"/>
    </source>
</evidence>
<proteinExistence type="predicted"/>
<keyword evidence="7" id="KW-1185">Reference proteome</keyword>
<dbReference type="EMBL" id="JAOYFB010000037">
    <property type="protein sequence ID" value="KAK4022218.1"/>
    <property type="molecule type" value="Genomic_DNA"/>
</dbReference>
<evidence type="ECO:0000313" key="7">
    <source>
        <dbReference type="Proteomes" id="UP001234178"/>
    </source>
</evidence>
<feature type="domain" description="FANCI solenoid 2" evidence="3">
    <location>
        <begin position="316"/>
        <end position="485"/>
    </location>
</feature>
<dbReference type="InterPro" id="IPR029310">
    <property type="entry name" value="FANCI_HD1"/>
</dbReference>
<feature type="domain" description="FANCI solenoid 1" evidence="2">
    <location>
        <begin position="2"/>
        <end position="218"/>
    </location>
</feature>
<sequence>MKSILTELCDSEAVPENCAVDIVHLMSLNSHDLSSNNLAELVQLCLLFIQKGKNLRGKWLSLFPMIFSELGKQNRVPLDSDSMTGAEYCGGVISSLCDTEIAVEDAVAFTAVLRELRIPGTIVHKFVLKLCAIIPDMEPQEVPPFVYQLLFLCYQSDHLIPLEHLAKYFEMKLSRYGQSTNLSSRGESMEIDCDIEIGSPKEILQAKATSIFHISRAAATGHPLGKEFVKFLRSRVDVPELVMVPFILEVALSLGALPQLRDIIGLLRKLVQRLLRSNERLRHSAWMRELMLGKQIDVQKMFNTIMLQGTSEGDNIVKGFELLAFDLLEIRNAGGFGRPSIAGPNLGNASSSSGTTSGTVPEQCWHIGAHILLQMIRKFPDSAPLIVKKLAERLQDVSNDSQYITTICLMVQHNSLSMLEFKVSFTMLLYSMEYRGLVSAKRLYTGISPLFRSSGALRDSAFLVLRKLLHSCLEEVRQVAVVGFLEILKNFRFYVPTIGSSLSQTSMSSQATVDVHHSQTSNSNRAFCSELLKLLQCALSQQASSKSKDGHNSHVIEPLGHLIQAIHQSILRSGKTNYFAKEDIDPKSEDQVDLGVLLIRKVVTKMAESSVDDYVVGDVQELSAQLKIQTLSSVCIALADFCLAENATTNVIAAKRLVSLYEMQTRFDSLLSEVGKGKAPKRTKKGKENPIDQSPITDDTPKAPMKIFEKCTPSLQSISAFIGFLKDSNQTIANEKEILTFFKPQIGLRLWFAQSAFSKFQAFCNSKDIEGLSPESVTKFSGTIARALILHCQNTRQVADDRSSAMYCTALNCLHDIILGFCKHNPTKLGCLLTAMDQVERPAAGIPLENQIAKTLKHFKDLLNHLLSGRENEDLVTKAVLPIVGTLIVLSDQLDPAGAEYTELFDWTHNLCKNVECRESSIAKPLINLLAHLSMASESSPSILEELAKEDRRERLKFPNYA</sequence>
<accession>A0ABR0AAQ6</accession>